<evidence type="ECO:0000259" key="5">
    <source>
        <dbReference type="PROSITE" id="PS50048"/>
    </source>
</evidence>
<evidence type="ECO:0000256" key="2">
    <source>
        <dbReference type="ARBA" id="ARBA00022723"/>
    </source>
</evidence>
<keyword evidence="2" id="KW-0479">Metal-binding</keyword>
<dbReference type="InterPro" id="IPR036864">
    <property type="entry name" value="Zn2-C6_fun-type_DNA-bd_sf"/>
</dbReference>
<dbReference type="SMART" id="SM00906">
    <property type="entry name" value="Fungal_trans"/>
    <property type="match status" value="1"/>
</dbReference>
<dbReference type="Pfam" id="PF00172">
    <property type="entry name" value="Zn_clus"/>
    <property type="match status" value="1"/>
</dbReference>
<dbReference type="GO" id="GO:0005634">
    <property type="term" value="C:nucleus"/>
    <property type="evidence" value="ECO:0007669"/>
    <property type="project" value="UniProtKB-SubCell"/>
</dbReference>
<evidence type="ECO:0000256" key="4">
    <source>
        <dbReference type="ARBA" id="ARBA00023242"/>
    </source>
</evidence>
<dbReference type="CDD" id="cd12148">
    <property type="entry name" value="fungal_TF_MHR"/>
    <property type="match status" value="1"/>
</dbReference>
<feature type="domain" description="Zn(2)-C6 fungal-type" evidence="5">
    <location>
        <begin position="8"/>
        <end position="41"/>
    </location>
</feature>
<dbReference type="InterPro" id="IPR050987">
    <property type="entry name" value="AtrR-like"/>
</dbReference>
<dbReference type="Gene3D" id="4.10.240.10">
    <property type="entry name" value="Zn(2)-C6 fungal-type DNA-binding domain"/>
    <property type="match status" value="1"/>
</dbReference>
<evidence type="ECO:0000313" key="7">
    <source>
        <dbReference type="Proteomes" id="UP001163846"/>
    </source>
</evidence>
<keyword evidence="4" id="KW-0539">Nucleus</keyword>
<dbReference type="GO" id="GO:0006351">
    <property type="term" value="P:DNA-templated transcription"/>
    <property type="evidence" value="ECO:0007669"/>
    <property type="project" value="InterPro"/>
</dbReference>
<dbReference type="SUPFAM" id="SSF57701">
    <property type="entry name" value="Zn2/Cys6 DNA-binding domain"/>
    <property type="match status" value="1"/>
</dbReference>
<accession>A0AA38PJE4</accession>
<dbReference type="GO" id="GO:0000981">
    <property type="term" value="F:DNA-binding transcription factor activity, RNA polymerase II-specific"/>
    <property type="evidence" value="ECO:0007669"/>
    <property type="project" value="InterPro"/>
</dbReference>
<name>A0AA38PJE4_9AGAR</name>
<dbReference type="GO" id="GO:0003677">
    <property type="term" value="F:DNA binding"/>
    <property type="evidence" value="ECO:0007669"/>
    <property type="project" value="UniProtKB-KW"/>
</dbReference>
<dbReference type="Proteomes" id="UP001163846">
    <property type="component" value="Unassembled WGS sequence"/>
</dbReference>
<sequence>MTSKAPRACDQCRSRKIRCDNILQAGKPCTKCVGSDIQCTFTYVRKKRKPNIATAQSNRSPLDSVRSLIEEILSSSRYTPPSDPETVREIIVSLAKYARSLDDHSTRLRKAMLGDDTSLATSPSEQAPQVEANISDELSSDDDVNSEAFNKISLGHSSVRHFGKSSNIRFIHDVMNKGQTGEKAQFNLDLARSRRPEYWGLDVWKFPQVNPVPAYEFPEIDLLWDFINIYFNKIAPFFPLLHRPTFENAVVSGLHLLDSDFAAVVLAVCAIAARESDDPRVFRHDTKVTAGWQWLRQIRLVRPHFVMPTSLYELQLLSLACVYLRHTNMLDSVWSLAGLGVRLAMDRGVHRMKPGNARTVESELYIRAFWILRNIDIVQGMIMGRSTAVNSEDFDIDMPAECDDEFWEKGANNEAFTQPVGKISVLSFLTQYTKLLDIAASVRRNIYCIREVSEFQSDNLSSFERNRKKVMQHDSMLNNWLTSLPEHLRWDPHRLDLVRLGQSAILYTTYYWIQLQVHKLFITRQDPTNQQVFPSFVICANAARSTVRVAQVTHRKSKNQFEVLVNLAHGSTILKMILWRHKHGISPTPHVDIDVMGSDIKSVIEILSAADSSSQTMGRIVDKIRAFINAEGLLTDLPVPATSTSKRARQDEDDLLIDSLSRSEIPDLEHQETGSVTGTLTHTFDEGSTIAASGATADSDPYSFEGRASSSLAYISAARETHMSFDDKMQHDWDSFMKNVDEVLLAIGFN</sequence>
<dbReference type="GO" id="GO:0008270">
    <property type="term" value="F:zinc ion binding"/>
    <property type="evidence" value="ECO:0007669"/>
    <property type="project" value="InterPro"/>
</dbReference>
<comment type="caution">
    <text evidence="6">The sequence shown here is derived from an EMBL/GenBank/DDBJ whole genome shotgun (WGS) entry which is preliminary data.</text>
</comment>
<dbReference type="AlphaFoldDB" id="A0AA38PJE4"/>
<organism evidence="6 7">
    <name type="scientific">Lentinula raphanica</name>
    <dbReference type="NCBI Taxonomy" id="153919"/>
    <lineage>
        <taxon>Eukaryota</taxon>
        <taxon>Fungi</taxon>
        <taxon>Dikarya</taxon>
        <taxon>Basidiomycota</taxon>
        <taxon>Agaricomycotina</taxon>
        <taxon>Agaricomycetes</taxon>
        <taxon>Agaricomycetidae</taxon>
        <taxon>Agaricales</taxon>
        <taxon>Marasmiineae</taxon>
        <taxon>Omphalotaceae</taxon>
        <taxon>Lentinula</taxon>
    </lineage>
</organism>
<dbReference type="PANTHER" id="PTHR46910:SF3">
    <property type="entry name" value="HALOTOLERANCE PROTEIN 9-RELATED"/>
    <property type="match status" value="1"/>
</dbReference>
<dbReference type="InterPro" id="IPR001138">
    <property type="entry name" value="Zn2Cys6_DnaBD"/>
</dbReference>
<evidence type="ECO:0000256" key="3">
    <source>
        <dbReference type="ARBA" id="ARBA00023125"/>
    </source>
</evidence>
<reference evidence="6" key="1">
    <citation type="submission" date="2022-08" db="EMBL/GenBank/DDBJ databases">
        <authorList>
            <consortium name="DOE Joint Genome Institute"/>
            <person name="Min B."/>
            <person name="Riley R."/>
            <person name="Sierra-Patev S."/>
            <person name="Naranjo-Ortiz M."/>
            <person name="Looney B."/>
            <person name="Konkel Z."/>
            <person name="Slot J.C."/>
            <person name="Sakamoto Y."/>
            <person name="Steenwyk J.L."/>
            <person name="Rokas A."/>
            <person name="Carro J."/>
            <person name="Camarero S."/>
            <person name="Ferreira P."/>
            <person name="Molpeceres G."/>
            <person name="Ruiz-Duenas F.J."/>
            <person name="Serrano A."/>
            <person name="Henrissat B."/>
            <person name="Drula E."/>
            <person name="Hughes K.W."/>
            <person name="Mata J.L."/>
            <person name="Ishikawa N.K."/>
            <person name="Vargas-Isla R."/>
            <person name="Ushijima S."/>
            <person name="Smith C.A."/>
            <person name="Ahrendt S."/>
            <person name="Andreopoulos W."/>
            <person name="He G."/>
            <person name="Labutti K."/>
            <person name="Lipzen A."/>
            <person name="Ng V."/>
            <person name="Sandor L."/>
            <person name="Barry K."/>
            <person name="Martinez A.T."/>
            <person name="Xiao Y."/>
            <person name="Gibbons J.G."/>
            <person name="Terashima K."/>
            <person name="Hibbett D.S."/>
            <person name="Grigoriev I.V."/>
        </authorList>
    </citation>
    <scope>NUCLEOTIDE SEQUENCE</scope>
    <source>
        <strain evidence="6">TFB9207</strain>
    </source>
</reference>
<comment type="subcellular location">
    <subcellularLocation>
        <location evidence="1">Nucleus</location>
    </subcellularLocation>
</comment>
<keyword evidence="3" id="KW-0238">DNA-binding</keyword>
<proteinExistence type="predicted"/>
<dbReference type="EMBL" id="MU805968">
    <property type="protein sequence ID" value="KAJ3843748.1"/>
    <property type="molecule type" value="Genomic_DNA"/>
</dbReference>
<protein>
    <submittedName>
        <fullName evidence="6">Fungal-specific transcription factor domain-containing protein</fullName>
    </submittedName>
</protein>
<dbReference type="PROSITE" id="PS00463">
    <property type="entry name" value="ZN2_CY6_FUNGAL_1"/>
    <property type="match status" value="1"/>
</dbReference>
<evidence type="ECO:0000313" key="6">
    <source>
        <dbReference type="EMBL" id="KAJ3843748.1"/>
    </source>
</evidence>
<evidence type="ECO:0000256" key="1">
    <source>
        <dbReference type="ARBA" id="ARBA00004123"/>
    </source>
</evidence>
<dbReference type="PANTHER" id="PTHR46910">
    <property type="entry name" value="TRANSCRIPTION FACTOR PDR1"/>
    <property type="match status" value="1"/>
</dbReference>
<dbReference type="PROSITE" id="PS50048">
    <property type="entry name" value="ZN2_CY6_FUNGAL_2"/>
    <property type="match status" value="1"/>
</dbReference>
<dbReference type="Pfam" id="PF04082">
    <property type="entry name" value="Fungal_trans"/>
    <property type="match status" value="1"/>
</dbReference>
<keyword evidence="7" id="KW-1185">Reference proteome</keyword>
<dbReference type="CDD" id="cd00067">
    <property type="entry name" value="GAL4"/>
    <property type="match status" value="1"/>
</dbReference>
<dbReference type="InterPro" id="IPR007219">
    <property type="entry name" value="XnlR_reg_dom"/>
</dbReference>
<dbReference type="SMART" id="SM00066">
    <property type="entry name" value="GAL4"/>
    <property type="match status" value="1"/>
</dbReference>
<gene>
    <name evidence="6" type="ORF">F5878DRAFT_603918</name>
</gene>